<dbReference type="HOGENOM" id="CLU_098908_0_1_2"/>
<dbReference type="KEGG" id="pyr:P186_1784"/>
<evidence type="ECO:0000313" key="4">
    <source>
        <dbReference type="Proteomes" id="UP000005867"/>
    </source>
</evidence>
<dbReference type="BioCyc" id="PSP1104324:GJSN-1748-MONOMER"/>
<feature type="domain" description="PepSY" evidence="2">
    <location>
        <begin position="156"/>
        <end position="211"/>
    </location>
</feature>
<evidence type="ECO:0000313" key="3">
    <source>
        <dbReference type="EMBL" id="AET33192.1"/>
    </source>
</evidence>
<dbReference type="AlphaFoldDB" id="G7VH21"/>
<dbReference type="Pfam" id="PF03413">
    <property type="entry name" value="PepSY"/>
    <property type="match status" value="1"/>
</dbReference>
<keyword evidence="1" id="KW-1133">Transmembrane helix</keyword>
<keyword evidence="1" id="KW-0812">Transmembrane</keyword>
<name>G7VH21_9CREN</name>
<keyword evidence="4" id="KW-1185">Reference proteome</keyword>
<dbReference type="STRING" id="1104324.P186_1784"/>
<organism evidence="3 4">
    <name type="scientific">Pyrobaculum ferrireducens</name>
    <dbReference type="NCBI Taxonomy" id="1104324"/>
    <lineage>
        <taxon>Archaea</taxon>
        <taxon>Thermoproteota</taxon>
        <taxon>Thermoprotei</taxon>
        <taxon>Thermoproteales</taxon>
        <taxon>Thermoproteaceae</taxon>
        <taxon>Pyrobaculum</taxon>
    </lineage>
</organism>
<dbReference type="eggNOG" id="arCOG07057">
    <property type="taxonomic scope" value="Archaea"/>
</dbReference>
<evidence type="ECO:0000259" key="2">
    <source>
        <dbReference type="Pfam" id="PF03413"/>
    </source>
</evidence>
<dbReference type="OrthoDB" id="137613at2157"/>
<evidence type="ECO:0000256" key="1">
    <source>
        <dbReference type="SAM" id="Phobius"/>
    </source>
</evidence>
<dbReference type="Proteomes" id="UP000005867">
    <property type="component" value="Chromosome"/>
</dbReference>
<accession>G7VH21</accession>
<protein>
    <recommendedName>
        <fullName evidence="2">PepSY domain-containing protein</fullName>
    </recommendedName>
</protein>
<feature type="transmembrane region" description="Helical" evidence="1">
    <location>
        <begin position="12"/>
        <end position="31"/>
    </location>
</feature>
<dbReference type="RefSeq" id="WP_014289017.1">
    <property type="nucleotide sequence ID" value="NC_016645.1"/>
</dbReference>
<sequence>MENKNSNTKIGVIILLVITAVAVSIFIQAMWMSQPWGGVFGNTPYTSSAMGHPGGMMGGMMGQWGVWRGPGIGSWGGGCPMMGWWGVAGGVVNDTNVARYVEERTGYEVLSVEKYSNGYYVVVGLGGSPQYELLVFPNSVVHPEPQSVMWRGAPVRISEEQARSIAQSWLSRYFPGAEIEEVYTFPGYYTYHFKIGDDMQMLSVNAYSGAVWFHSWHGKYLGEVGH</sequence>
<gene>
    <name evidence="3" type="ORF">P186_1784</name>
</gene>
<reference evidence="3 4" key="1">
    <citation type="journal article" date="2012" name="J. Bacteriol.">
        <title>Complete genome sequence of strain 1860, a crenarchaeon of the genus pyrobaculum able to grow with various electron acceptors.</title>
        <authorList>
            <person name="Mardanov A.V."/>
            <person name="Gumerov V.M."/>
            <person name="Slobodkina G.B."/>
            <person name="Beletsky A.V."/>
            <person name="Bonch-Osmolovskaya E.A."/>
            <person name="Ravin N.V."/>
            <person name="Skryabin K.G."/>
        </authorList>
    </citation>
    <scope>NUCLEOTIDE SEQUENCE [LARGE SCALE GENOMIC DNA]</scope>
    <source>
        <strain evidence="3 4">1860</strain>
    </source>
</reference>
<dbReference type="EMBL" id="CP003098">
    <property type="protein sequence ID" value="AET33192.1"/>
    <property type="molecule type" value="Genomic_DNA"/>
</dbReference>
<dbReference type="GeneID" id="11596281"/>
<dbReference type="InterPro" id="IPR025711">
    <property type="entry name" value="PepSY"/>
</dbReference>
<proteinExistence type="predicted"/>
<keyword evidence="1" id="KW-0472">Membrane</keyword>